<dbReference type="RefSeq" id="WP_176966668.1">
    <property type="nucleotide sequence ID" value="NZ_FNRK01000012.1"/>
</dbReference>
<protein>
    <submittedName>
        <fullName evidence="1">Uncharacterized protein</fullName>
    </submittedName>
</protein>
<dbReference type="AlphaFoldDB" id="A0A1H4BP56"/>
<dbReference type="EMBL" id="FNRK01000012">
    <property type="protein sequence ID" value="SEA49896.1"/>
    <property type="molecule type" value="Genomic_DNA"/>
</dbReference>
<keyword evidence="2" id="KW-1185">Reference proteome</keyword>
<evidence type="ECO:0000313" key="1">
    <source>
        <dbReference type="EMBL" id="SEA49896.1"/>
    </source>
</evidence>
<accession>A0A1H4BP56</accession>
<reference evidence="1 2" key="1">
    <citation type="submission" date="2016-10" db="EMBL/GenBank/DDBJ databases">
        <authorList>
            <person name="de Groot N.N."/>
        </authorList>
    </citation>
    <scope>NUCLEOTIDE SEQUENCE [LARGE SCALE GENOMIC DNA]</scope>
    <source>
        <strain evidence="1 2">SR12</strain>
    </source>
</reference>
<dbReference type="Proteomes" id="UP000199394">
    <property type="component" value="Unassembled WGS sequence"/>
</dbReference>
<gene>
    <name evidence="1" type="ORF">SAMN04515656_11221</name>
</gene>
<dbReference type="STRING" id="81409.SAMN04515656_11221"/>
<organism evidence="1 2">
    <name type="scientific">Eubacterium aggregans</name>
    <dbReference type="NCBI Taxonomy" id="81409"/>
    <lineage>
        <taxon>Bacteria</taxon>
        <taxon>Bacillati</taxon>
        <taxon>Bacillota</taxon>
        <taxon>Clostridia</taxon>
        <taxon>Eubacteriales</taxon>
        <taxon>Eubacteriaceae</taxon>
        <taxon>Eubacterium</taxon>
    </lineage>
</organism>
<sequence length="75" mass="8553">MTLQKQIVCIIIAVALVAIMARAVQLYAVVSTFGTEGLERPTVETRTTVYVVPWPWELVYQDKALWMRLDIEGEQ</sequence>
<proteinExistence type="predicted"/>
<name>A0A1H4BP56_9FIRM</name>
<evidence type="ECO:0000313" key="2">
    <source>
        <dbReference type="Proteomes" id="UP000199394"/>
    </source>
</evidence>